<name>A0ACD4C8W9_9BACI</name>
<dbReference type="EMBL" id="CP104558">
    <property type="protein sequence ID" value="UXH44882.1"/>
    <property type="molecule type" value="Genomic_DNA"/>
</dbReference>
<protein>
    <submittedName>
        <fullName evidence="1">Uncharacterized protein</fullName>
    </submittedName>
</protein>
<gene>
    <name evidence="1" type="ORF">N5C46_02095</name>
</gene>
<dbReference type="Proteomes" id="UP001064027">
    <property type="component" value="Chromosome"/>
</dbReference>
<evidence type="ECO:0000313" key="2">
    <source>
        <dbReference type="Proteomes" id="UP001064027"/>
    </source>
</evidence>
<keyword evidence="2" id="KW-1185">Reference proteome</keyword>
<evidence type="ECO:0000313" key="1">
    <source>
        <dbReference type="EMBL" id="UXH44882.1"/>
    </source>
</evidence>
<accession>A0ACD4C8W9</accession>
<proteinExistence type="predicted"/>
<reference evidence="1" key="1">
    <citation type="submission" date="2022-09" db="EMBL/GenBank/DDBJ databases">
        <title>Complete genome sequence of Rossellomorea vietnamensis strain RL-WG62, a newly isolated PGPR with the potential for plant salinity stress alleviation.</title>
        <authorList>
            <person name="Ren L."/>
            <person name="Wang G."/>
            <person name="Hu H."/>
        </authorList>
    </citation>
    <scope>NUCLEOTIDE SEQUENCE</scope>
    <source>
        <strain evidence="1">RL-WG62</strain>
    </source>
</reference>
<sequence length="44" mass="5374">MSKKEKEVKSTSVENERKETVWDGFWKLSKPVDENKEEKTVRWF</sequence>
<organism evidence="1 2">
    <name type="scientific">Rossellomorea vietnamensis</name>
    <dbReference type="NCBI Taxonomy" id="218284"/>
    <lineage>
        <taxon>Bacteria</taxon>
        <taxon>Bacillati</taxon>
        <taxon>Bacillota</taxon>
        <taxon>Bacilli</taxon>
        <taxon>Bacillales</taxon>
        <taxon>Bacillaceae</taxon>
        <taxon>Rossellomorea</taxon>
    </lineage>
</organism>